<feature type="transmembrane region" description="Helical" evidence="9">
    <location>
        <begin position="176"/>
        <end position="196"/>
    </location>
</feature>
<dbReference type="OrthoDB" id="196103at2759"/>
<feature type="transmembrane region" description="Helical" evidence="9">
    <location>
        <begin position="261"/>
        <end position="282"/>
    </location>
</feature>
<dbReference type="GO" id="GO:0016020">
    <property type="term" value="C:membrane"/>
    <property type="evidence" value="ECO:0007669"/>
    <property type="project" value="UniProtKB-SubCell"/>
</dbReference>
<dbReference type="SUPFAM" id="SSF103473">
    <property type="entry name" value="MFS general substrate transporter"/>
    <property type="match status" value="1"/>
</dbReference>
<evidence type="ECO:0000256" key="7">
    <source>
        <dbReference type="ARBA" id="ARBA00040302"/>
    </source>
</evidence>
<keyword evidence="5 9" id="KW-0472">Membrane</keyword>
<organism evidence="10">
    <name type="scientific">Heligmosomoides polygyrus</name>
    <name type="common">Parasitic roundworm</name>
    <dbReference type="NCBI Taxonomy" id="6339"/>
    <lineage>
        <taxon>Eukaryota</taxon>
        <taxon>Metazoa</taxon>
        <taxon>Ecdysozoa</taxon>
        <taxon>Nematoda</taxon>
        <taxon>Chromadorea</taxon>
        <taxon>Rhabditida</taxon>
        <taxon>Rhabditina</taxon>
        <taxon>Rhabditomorpha</taxon>
        <taxon>Strongyloidea</taxon>
        <taxon>Heligmosomidae</taxon>
        <taxon>Heligmosomoides</taxon>
    </lineage>
</organism>
<evidence type="ECO:0000256" key="6">
    <source>
        <dbReference type="ARBA" id="ARBA00023180"/>
    </source>
</evidence>
<feature type="transmembrane region" description="Helical" evidence="9">
    <location>
        <begin position="333"/>
        <end position="358"/>
    </location>
</feature>
<feature type="transmembrane region" description="Helical" evidence="9">
    <location>
        <begin position="294"/>
        <end position="313"/>
    </location>
</feature>
<evidence type="ECO:0000256" key="5">
    <source>
        <dbReference type="ARBA" id="ARBA00023136"/>
    </source>
</evidence>
<dbReference type="Gene3D" id="1.20.1250.20">
    <property type="entry name" value="MFS general substrate transporter like domains"/>
    <property type="match status" value="1"/>
</dbReference>
<evidence type="ECO:0000256" key="2">
    <source>
        <dbReference type="ARBA" id="ARBA00009172"/>
    </source>
</evidence>
<dbReference type="InterPro" id="IPR010291">
    <property type="entry name" value="Ion_channel_UNC-93"/>
</dbReference>
<evidence type="ECO:0000256" key="8">
    <source>
        <dbReference type="ARBA" id="ARBA00041910"/>
    </source>
</evidence>
<dbReference type="Pfam" id="PF05978">
    <property type="entry name" value="UNC-93"/>
    <property type="match status" value="1"/>
</dbReference>
<dbReference type="PANTHER" id="PTHR23294:SF0">
    <property type="entry name" value="UNC93-LIKE PROTEIN MFSD11"/>
    <property type="match status" value="1"/>
</dbReference>
<keyword evidence="4 9" id="KW-1133">Transmembrane helix</keyword>
<feature type="transmembrane region" description="Helical" evidence="9">
    <location>
        <begin position="102"/>
        <end position="119"/>
    </location>
</feature>
<dbReference type="InterPro" id="IPR036259">
    <property type="entry name" value="MFS_trans_sf"/>
</dbReference>
<dbReference type="EMBL" id="UZAH01027610">
    <property type="protein sequence ID" value="VDO93310.1"/>
    <property type="molecule type" value="Genomic_DNA"/>
</dbReference>
<feature type="transmembrane region" description="Helical" evidence="9">
    <location>
        <begin position="52"/>
        <end position="73"/>
    </location>
</feature>
<dbReference type="AlphaFoldDB" id="A0A3P7Z043"/>
<dbReference type="WBParaSite" id="HPBE_0001271701-mRNA-1">
    <property type="protein sequence ID" value="HPBE_0001271701-mRNA-1"/>
    <property type="gene ID" value="HPBE_0001271701"/>
</dbReference>
<gene>
    <name evidence="10" type="ORF">HPBE_LOCUS12718</name>
</gene>
<reference evidence="12" key="2">
    <citation type="submission" date="2019-09" db="UniProtKB">
        <authorList>
            <consortium name="WormBaseParasite"/>
        </authorList>
    </citation>
    <scope>IDENTIFICATION</scope>
</reference>
<evidence type="ECO:0000256" key="9">
    <source>
        <dbReference type="SAM" id="Phobius"/>
    </source>
</evidence>
<protein>
    <recommendedName>
        <fullName evidence="7">UNC93-like protein MFSD11</fullName>
    </recommendedName>
    <alternativeName>
        <fullName evidence="8">Major facilitator superfamily domain-containing protein 11</fullName>
    </alternativeName>
</protein>
<keyword evidence="6" id="KW-0325">Glycoprotein</keyword>
<dbReference type="InterPro" id="IPR051617">
    <property type="entry name" value="UNC-93-like_regulator"/>
</dbReference>
<evidence type="ECO:0000256" key="1">
    <source>
        <dbReference type="ARBA" id="ARBA00004141"/>
    </source>
</evidence>
<feature type="transmembrane region" description="Helical" evidence="9">
    <location>
        <begin position="140"/>
        <end position="161"/>
    </location>
</feature>
<feature type="transmembrane region" description="Helical" evidence="9">
    <location>
        <begin position="370"/>
        <end position="387"/>
    </location>
</feature>
<feature type="transmembrane region" description="Helical" evidence="9">
    <location>
        <begin position="80"/>
        <end position="96"/>
    </location>
</feature>
<sequence length="431" mass="46759">MAGCLSQSTINVIQLGFGFFLNFFAFNSQGFIEEAVIESSSNGHNMNKHAGYYSLSIIYAVFTVSNMVAAPFVAVLTPKWSMMIGVLCYAVFQAGFLYLNEIYLYISSGIIGFGAAILWTGQGTYLSQNSTAETSSRNSALLWALAEGSLVGGGIFLFVVFRTSDTTDGIRDSTVHILYGVFTAITLLAAVTLALLKIPESVENDDREKPGSTFSLMVTKEMLLMASVFAYTGIEQSFWTGVYPTCISFTRQLGSNTNSLLALNSIATGIGQIAAGLIFGILDGRTKKLGRDSIVLLGTTVHLVAFLLIYMNFPANAPLEKTDDSGGILKPNLAIALICGGLLGFGDACWNTQIYAYLCDVHAQKSSEAFALFKFYQAGLSCAAFYYSSLLALTWHIVILVVTSIVAAICFFISERIRFTPLKKEDFNLRL</sequence>
<dbReference type="PANTHER" id="PTHR23294">
    <property type="entry name" value="ET TRANSLATION PRODUCT-RELATED"/>
    <property type="match status" value="1"/>
</dbReference>
<comment type="subcellular location">
    <subcellularLocation>
        <location evidence="1">Membrane</location>
        <topology evidence="1">Multi-pass membrane protein</topology>
    </subcellularLocation>
</comment>
<name>A0A3P7Z043_HELPZ</name>
<evidence type="ECO:0000313" key="10">
    <source>
        <dbReference type="EMBL" id="VDO93310.1"/>
    </source>
</evidence>
<feature type="transmembrane region" description="Helical" evidence="9">
    <location>
        <begin position="12"/>
        <end position="32"/>
    </location>
</feature>
<feature type="transmembrane region" description="Helical" evidence="9">
    <location>
        <begin position="393"/>
        <end position="414"/>
    </location>
</feature>
<accession>A0A3P7Z043</accession>
<comment type="similarity">
    <text evidence="2">Belongs to the unc-93 family.</text>
</comment>
<proteinExistence type="inferred from homology"/>
<reference evidence="10 11" key="1">
    <citation type="submission" date="2018-11" db="EMBL/GenBank/DDBJ databases">
        <authorList>
            <consortium name="Pathogen Informatics"/>
        </authorList>
    </citation>
    <scope>NUCLEOTIDE SEQUENCE [LARGE SCALE GENOMIC DNA]</scope>
</reference>
<evidence type="ECO:0000313" key="12">
    <source>
        <dbReference type="WBParaSite" id="HPBE_0001271701-mRNA-1"/>
    </source>
</evidence>
<keyword evidence="3 9" id="KW-0812">Transmembrane</keyword>
<keyword evidence="11" id="KW-1185">Reference proteome</keyword>
<evidence type="ECO:0000313" key="11">
    <source>
        <dbReference type="Proteomes" id="UP000050761"/>
    </source>
</evidence>
<dbReference type="Proteomes" id="UP000050761">
    <property type="component" value="Unassembled WGS sequence"/>
</dbReference>
<evidence type="ECO:0000256" key="3">
    <source>
        <dbReference type="ARBA" id="ARBA00022692"/>
    </source>
</evidence>
<evidence type="ECO:0000256" key="4">
    <source>
        <dbReference type="ARBA" id="ARBA00022989"/>
    </source>
</evidence>